<dbReference type="RefSeq" id="XP_030849533.1">
    <property type="nucleotide sequence ID" value="XM_030993673.1"/>
</dbReference>
<dbReference type="OMA" id="EIMISMK"/>
<dbReference type="OrthoDB" id="610608at2759"/>
<dbReference type="PROSITE" id="PS51387">
    <property type="entry name" value="FAD_PCMH"/>
    <property type="match status" value="1"/>
</dbReference>
<dbReference type="Pfam" id="PF01565">
    <property type="entry name" value="FAD_binding_4"/>
    <property type="match status" value="1"/>
</dbReference>
<dbReference type="GO" id="GO:0071949">
    <property type="term" value="F:FAD binding"/>
    <property type="evidence" value="ECO:0007669"/>
    <property type="project" value="InterPro"/>
</dbReference>
<name>A0A7M7PFF9_STRPU</name>
<protein>
    <recommendedName>
        <fullName evidence="1">FAD-binding PCMH-type domain-containing protein</fullName>
    </recommendedName>
</protein>
<proteinExistence type="predicted"/>
<dbReference type="PANTHER" id="PTHR43762:SF8">
    <property type="entry name" value="L-GULONOLACTONE OXIDASE"/>
    <property type="match status" value="1"/>
</dbReference>
<dbReference type="GO" id="GO:0016899">
    <property type="term" value="F:oxidoreductase activity, acting on the CH-OH group of donors, oxygen as acceptor"/>
    <property type="evidence" value="ECO:0007669"/>
    <property type="project" value="InterPro"/>
</dbReference>
<dbReference type="GeneID" id="115927596"/>
<organism evidence="2 3">
    <name type="scientific">Strongylocentrotus purpuratus</name>
    <name type="common">Purple sea urchin</name>
    <dbReference type="NCBI Taxonomy" id="7668"/>
    <lineage>
        <taxon>Eukaryota</taxon>
        <taxon>Metazoa</taxon>
        <taxon>Echinodermata</taxon>
        <taxon>Eleutherozoa</taxon>
        <taxon>Echinozoa</taxon>
        <taxon>Echinoidea</taxon>
        <taxon>Euechinoidea</taxon>
        <taxon>Echinacea</taxon>
        <taxon>Camarodonta</taxon>
        <taxon>Echinidea</taxon>
        <taxon>Strongylocentrotidae</taxon>
        <taxon>Strongylocentrotus</taxon>
    </lineage>
</organism>
<dbReference type="InterPro" id="IPR010031">
    <property type="entry name" value="FAD_lactone_oxidase-like"/>
</dbReference>
<dbReference type="EnsemblMetazoa" id="XM_030993673">
    <property type="protein sequence ID" value="XP_030849533"/>
    <property type="gene ID" value="LOC115927596"/>
</dbReference>
<dbReference type="AlphaFoldDB" id="A0A7M7PFF9"/>
<dbReference type="PANTHER" id="PTHR43762">
    <property type="entry name" value="L-GULONOLACTONE OXIDASE"/>
    <property type="match status" value="1"/>
</dbReference>
<keyword evidence="3" id="KW-1185">Reference proteome</keyword>
<reference evidence="2" key="2">
    <citation type="submission" date="2021-01" db="UniProtKB">
        <authorList>
            <consortium name="EnsemblMetazoa"/>
        </authorList>
    </citation>
    <scope>IDENTIFICATION</scope>
</reference>
<evidence type="ECO:0000313" key="3">
    <source>
        <dbReference type="Proteomes" id="UP000007110"/>
    </source>
</evidence>
<dbReference type="InterPro" id="IPR016166">
    <property type="entry name" value="FAD-bd_PCMH"/>
</dbReference>
<dbReference type="KEGG" id="spu:115927596"/>
<feature type="domain" description="FAD-binding PCMH-type" evidence="1">
    <location>
        <begin position="13"/>
        <end position="106"/>
    </location>
</feature>
<dbReference type="InterPro" id="IPR036318">
    <property type="entry name" value="FAD-bd_PCMH-like_sf"/>
</dbReference>
<evidence type="ECO:0000313" key="2">
    <source>
        <dbReference type="EnsemblMetazoa" id="XP_030849533"/>
    </source>
</evidence>
<accession>A0A7M7PFF9</accession>
<dbReference type="SUPFAM" id="SSF56176">
    <property type="entry name" value="FAD-binding/transporter-associated domain-like"/>
    <property type="match status" value="1"/>
</dbReference>
<dbReference type="Proteomes" id="UP000007110">
    <property type="component" value="Unassembled WGS sequence"/>
</dbReference>
<dbReference type="InterPro" id="IPR016167">
    <property type="entry name" value="FAD-bd_PCMH_sub1"/>
</dbReference>
<evidence type="ECO:0000259" key="1">
    <source>
        <dbReference type="PROSITE" id="PS51387"/>
    </source>
</evidence>
<dbReference type="InterPro" id="IPR006094">
    <property type="entry name" value="Oxid_FAD_bind_N"/>
</dbReference>
<dbReference type="Gene3D" id="3.30.43.10">
    <property type="entry name" value="Uridine Diphospho-n-acetylenolpyruvylglucosamine Reductase, domain 2"/>
    <property type="match status" value="1"/>
</dbReference>
<dbReference type="InParanoid" id="A0A7M7PFF9"/>
<reference evidence="3" key="1">
    <citation type="submission" date="2015-02" db="EMBL/GenBank/DDBJ databases">
        <title>Genome sequencing for Strongylocentrotus purpuratus.</title>
        <authorList>
            <person name="Murali S."/>
            <person name="Liu Y."/>
            <person name="Vee V."/>
            <person name="English A."/>
            <person name="Wang M."/>
            <person name="Skinner E."/>
            <person name="Han Y."/>
            <person name="Muzny D.M."/>
            <person name="Worley K.C."/>
            <person name="Gibbs R.A."/>
        </authorList>
    </citation>
    <scope>NUCLEOTIDE SEQUENCE</scope>
</reference>
<sequence>MEGYIFQNWAETFSCKPELYFEPQDTAELTQIVERARTEGKRVKVCGSKHSLSDIACTTGYMINMKHINKVISVDVDKHQIRVEAGVLLEKLNTDILPSYGLALSL</sequence>